<dbReference type="Proteomes" id="UP000016662">
    <property type="component" value="Unassembled WGS sequence"/>
</dbReference>
<protein>
    <submittedName>
        <fullName evidence="1">Uncharacterized protein</fullName>
    </submittedName>
</protein>
<sequence length="165" mass="19913">MRKVIKRTVFSLTIIFIIIMVSIKSCTRDIYSMSQLEEILPINLCSNEVELKGNFVEDYVVETRLVLFYEITDSEFQNRDYYQYKIDYNPLPSYDKDNKYKEEIKDYLLKFNLNSEEITYVNFVFSQYQGIEYEIRIYVFLKNNDESVYRIVLLTDIPSRLNVQF</sequence>
<accession>U2M6P2</accession>
<dbReference type="AlphaFoldDB" id="U2M6P2"/>
<reference evidence="1 2" key="1">
    <citation type="submission" date="2013-07" db="EMBL/GenBank/DDBJ databases">
        <authorList>
            <person name="Weinstock G."/>
            <person name="Sodergren E."/>
            <person name="Wylie T."/>
            <person name="Fulton L."/>
            <person name="Fulton R."/>
            <person name="Fronick C."/>
            <person name="O'Laughlin M."/>
            <person name="Godfrey J."/>
            <person name="Miner T."/>
            <person name="Herter B."/>
            <person name="Appelbaum E."/>
            <person name="Cordes M."/>
            <person name="Lek S."/>
            <person name="Wollam A."/>
            <person name="Pepin K.H."/>
            <person name="Palsikar V.B."/>
            <person name="Mitreva M."/>
            <person name="Wilson R.K."/>
        </authorList>
    </citation>
    <scope>NUCLEOTIDE SEQUENCE [LARGE SCALE GENOMIC DNA]</scope>
    <source>
        <strain evidence="1 2">ATCC 27760</strain>
    </source>
</reference>
<comment type="caution">
    <text evidence="1">The sequence shown here is derived from an EMBL/GenBank/DDBJ whole genome shotgun (WGS) entry which is preliminary data.</text>
</comment>
<organism evidence="1 2">
    <name type="scientific">Ruminococcus callidus ATCC 27760</name>
    <dbReference type="NCBI Taxonomy" id="411473"/>
    <lineage>
        <taxon>Bacteria</taxon>
        <taxon>Bacillati</taxon>
        <taxon>Bacillota</taxon>
        <taxon>Clostridia</taxon>
        <taxon>Eubacteriales</taxon>
        <taxon>Oscillospiraceae</taxon>
        <taxon>Ruminococcus</taxon>
    </lineage>
</organism>
<dbReference type="HOGENOM" id="CLU_1609588_0_0_9"/>
<name>U2M6P2_9FIRM</name>
<dbReference type="EMBL" id="AWVF01000026">
    <property type="protein sequence ID" value="ERJ97414.1"/>
    <property type="molecule type" value="Genomic_DNA"/>
</dbReference>
<keyword evidence="2" id="KW-1185">Reference proteome</keyword>
<evidence type="ECO:0000313" key="1">
    <source>
        <dbReference type="EMBL" id="ERJ97414.1"/>
    </source>
</evidence>
<gene>
    <name evidence="1" type="ORF">RUMCAL_00197</name>
</gene>
<proteinExistence type="predicted"/>
<dbReference type="STRING" id="411473.RUMCAL_00197"/>
<evidence type="ECO:0000313" key="2">
    <source>
        <dbReference type="Proteomes" id="UP000016662"/>
    </source>
</evidence>